<reference evidence="3 4" key="1">
    <citation type="submission" date="2018-06" db="EMBL/GenBank/DDBJ databases">
        <authorList>
            <consortium name="Pathogen Informatics"/>
            <person name="Doyle S."/>
        </authorList>
    </citation>
    <scope>NUCLEOTIDE SEQUENCE [LARGE SCALE GENOMIC DNA]</scope>
    <source>
        <strain evidence="2 3">NCTC8849</strain>
        <strain evidence="1 4">NCTC9637</strain>
    </source>
</reference>
<dbReference type="EMBL" id="UGLC01000003">
    <property type="protein sequence ID" value="STU45512.1"/>
    <property type="molecule type" value="Genomic_DNA"/>
</dbReference>
<name>A0A377YRB3_KLEPN</name>
<dbReference type="AlphaFoldDB" id="A0A377YRB3"/>
<dbReference type="SUPFAM" id="SSF55048">
    <property type="entry name" value="Probable ACP-binding domain of malonyl-CoA ACP transacylase"/>
    <property type="match status" value="1"/>
</dbReference>
<proteinExistence type="predicted"/>
<accession>A0A377YRB3</accession>
<evidence type="ECO:0000313" key="2">
    <source>
        <dbReference type="EMBL" id="STU45512.1"/>
    </source>
</evidence>
<dbReference type="Proteomes" id="UP000255099">
    <property type="component" value="Unassembled WGS sequence"/>
</dbReference>
<evidence type="ECO:0000313" key="1">
    <source>
        <dbReference type="EMBL" id="STT45397.1"/>
    </source>
</evidence>
<dbReference type="InterPro" id="IPR016036">
    <property type="entry name" value="Malonyl_transacylase_ACP-bd"/>
</dbReference>
<evidence type="ECO:0000313" key="4">
    <source>
        <dbReference type="Proteomes" id="UP000255099"/>
    </source>
</evidence>
<dbReference type="EMBL" id="UGLB01000002">
    <property type="protein sequence ID" value="STT45397.1"/>
    <property type="molecule type" value="Genomic_DNA"/>
</dbReference>
<gene>
    <name evidence="2" type="ORF">NCTC8849_05714</name>
    <name evidence="1" type="ORF">NCTC9637_00239</name>
</gene>
<evidence type="ECO:0000313" key="3">
    <source>
        <dbReference type="Proteomes" id="UP000254799"/>
    </source>
</evidence>
<dbReference type="Proteomes" id="UP000254799">
    <property type="component" value="Unassembled WGS sequence"/>
</dbReference>
<protein>
    <submittedName>
        <fullName evidence="2">3-oxoacyl-ACP synthase</fullName>
    </submittedName>
</protein>
<dbReference type="Gene3D" id="3.30.70.250">
    <property type="entry name" value="Malonyl-CoA ACP transacylase, ACP-binding"/>
    <property type="match status" value="1"/>
</dbReference>
<sequence length="63" mass="6722">MHQAPNGAMLMVALPEAQIRALITAPQAIAAVNAPDYSVIAGPMPEILAVSKRLMEQNIINKQ</sequence>
<organism evidence="2 3">
    <name type="scientific">Klebsiella pneumoniae</name>
    <dbReference type="NCBI Taxonomy" id="573"/>
    <lineage>
        <taxon>Bacteria</taxon>
        <taxon>Pseudomonadati</taxon>
        <taxon>Pseudomonadota</taxon>
        <taxon>Gammaproteobacteria</taxon>
        <taxon>Enterobacterales</taxon>
        <taxon>Enterobacteriaceae</taxon>
        <taxon>Klebsiella/Raoultella group</taxon>
        <taxon>Klebsiella</taxon>
        <taxon>Klebsiella pneumoniae complex</taxon>
    </lineage>
</organism>